<dbReference type="EMBL" id="LAZR01003257">
    <property type="protein sequence ID" value="KKN20279.1"/>
    <property type="molecule type" value="Genomic_DNA"/>
</dbReference>
<dbReference type="AlphaFoldDB" id="A0A0F9NQU9"/>
<dbReference type="Pfam" id="PF13358">
    <property type="entry name" value="DDE_3"/>
    <property type="match status" value="1"/>
</dbReference>
<gene>
    <name evidence="2" type="ORF">LCGC14_0937170</name>
</gene>
<dbReference type="InterPro" id="IPR036397">
    <property type="entry name" value="RNaseH_sf"/>
</dbReference>
<reference evidence="2" key="1">
    <citation type="journal article" date="2015" name="Nature">
        <title>Complex archaea that bridge the gap between prokaryotes and eukaryotes.</title>
        <authorList>
            <person name="Spang A."/>
            <person name="Saw J.H."/>
            <person name="Jorgensen S.L."/>
            <person name="Zaremba-Niedzwiedzka K."/>
            <person name="Martijn J."/>
            <person name="Lind A.E."/>
            <person name="van Eijk R."/>
            <person name="Schleper C."/>
            <person name="Guy L."/>
            <person name="Ettema T.J."/>
        </authorList>
    </citation>
    <scope>NUCLEOTIDE SEQUENCE</scope>
</reference>
<name>A0A0F9NQU9_9ZZZZ</name>
<comment type="caution">
    <text evidence="2">The sequence shown here is derived from an EMBL/GenBank/DDBJ whole genome shotgun (WGS) entry which is preliminary data.</text>
</comment>
<accession>A0A0F9NQU9</accession>
<dbReference type="InterPro" id="IPR047655">
    <property type="entry name" value="Transpos_IS630-like"/>
</dbReference>
<dbReference type="GO" id="GO:0003676">
    <property type="term" value="F:nucleic acid binding"/>
    <property type="evidence" value="ECO:0007669"/>
    <property type="project" value="InterPro"/>
</dbReference>
<organism evidence="2">
    <name type="scientific">marine sediment metagenome</name>
    <dbReference type="NCBI Taxonomy" id="412755"/>
    <lineage>
        <taxon>unclassified sequences</taxon>
        <taxon>metagenomes</taxon>
        <taxon>ecological metagenomes</taxon>
    </lineage>
</organism>
<feature type="domain" description="Tc1-like transposase DDE" evidence="1">
    <location>
        <begin position="31"/>
        <end position="181"/>
    </location>
</feature>
<evidence type="ECO:0000313" key="2">
    <source>
        <dbReference type="EMBL" id="KKN20279.1"/>
    </source>
</evidence>
<dbReference type="InterPro" id="IPR038717">
    <property type="entry name" value="Tc1-like_DDE_dom"/>
</dbReference>
<protein>
    <recommendedName>
        <fullName evidence="1">Tc1-like transposase DDE domain-containing protein</fullName>
    </recommendedName>
</protein>
<proteinExistence type="predicted"/>
<dbReference type="NCBIfam" id="NF033545">
    <property type="entry name" value="transpos_IS630"/>
    <property type="match status" value="1"/>
</dbReference>
<dbReference type="Gene3D" id="3.30.420.10">
    <property type="entry name" value="Ribonuclease H-like superfamily/Ribonuclease H"/>
    <property type="match status" value="1"/>
</dbReference>
<evidence type="ECO:0000259" key="1">
    <source>
        <dbReference type="Pfam" id="PF13358"/>
    </source>
</evidence>
<sequence>MWCVPKLDDLYINRMNEVLDLYALPYNKKEPVVCVDEKSLQLLDDIRKSLPLKPGFGIRVDYHYKRKGTTNIFVGVEPKGKTRFLKVSTRKTKRDYAQFILELMTDHYPKAKKVHLMADNLNTHPLKCLKEMLGEKHPIFKRLVLHFTPVHASWLNQAELEIGALESQCLNGRRFPDEEILREEVQAWVHERNKQKIGINWKFTRKQAEVKFKIKSKPN</sequence>